<keyword evidence="3" id="KW-0963">Cytoplasm</keyword>
<dbReference type="AlphaFoldDB" id="A0A0P1KSQ3"/>
<organism evidence="7 8">
    <name type="scientific">Lachancea quebecensis</name>
    <dbReference type="NCBI Taxonomy" id="1654605"/>
    <lineage>
        <taxon>Eukaryota</taxon>
        <taxon>Fungi</taxon>
        <taxon>Dikarya</taxon>
        <taxon>Ascomycota</taxon>
        <taxon>Saccharomycotina</taxon>
        <taxon>Saccharomycetes</taxon>
        <taxon>Saccharomycetales</taxon>
        <taxon>Saccharomycetaceae</taxon>
        <taxon>Lachancea</taxon>
    </lineage>
</organism>
<feature type="signal peptide" evidence="6">
    <location>
        <begin position="1"/>
        <end position="20"/>
    </location>
</feature>
<proteinExistence type="inferred from homology"/>
<evidence type="ECO:0000313" key="8">
    <source>
        <dbReference type="Proteomes" id="UP000236544"/>
    </source>
</evidence>
<dbReference type="GO" id="GO:0005829">
    <property type="term" value="C:cytosol"/>
    <property type="evidence" value="ECO:0007669"/>
    <property type="project" value="UniProtKB-SubCell"/>
</dbReference>
<dbReference type="InterPro" id="IPR019435">
    <property type="entry name" value="Vel1-like"/>
</dbReference>
<protein>
    <submittedName>
        <fullName evidence="7">LAQU0S08e00100g1_1</fullName>
    </submittedName>
</protein>
<evidence type="ECO:0000256" key="5">
    <source>
        <dbReference type="ARBA" id="ARBA00022833"/>
    </source>
</evidence>
<evidence type="ECO:0000256" key="6">
    <source>
        <dbReference type="SAM" id="SignalP"/>
    </source>
</evidence>
<comment type="similarity">
    <text evidence="2">Belongs to the VEL1 family.</text>
</comment>
<name>A0A0P1KSQ3_9SACH</name>
<dbReference type="Proteomes" id="UP000236544">
    <property type="component" value="Unassembled WGS sequence"/>
</dbReference>
<evidence type="ECO:0000256" key="3">
    <source>
        <dbReference type="ARBA" id="ARBA00022490"/>
    </source>
</evidence>
<reference evidence="8" key="1">
    <citation type="submission" date="2015-10" db="EMBL/GenBank/DDBJ databases">
        <authorList>
            <person name="Devillers H."/>
        </authorList>
    </citation>
    <scope>NUCLEOTIDE SEQUENCE [LARGE SCALE GENOMIC DNA]</scope>
</reference>
<keyword evidence="5" id="KW-0862">Zinc</keyword>
<evidence type="ECO:0000256" key="2">
    <source>
        <dbReference type="ARBA" id="ARBA00010293"/>
    </source>
</evidence>
<keyword evidence="4 6" id="KW-0732">Signal</keyword>
<dbReference type="OrthoDB" id="4039163at2759"/>
<feature type="chain" id="PRO_5006066493" evidence="6">
    <location>
        <begin position="21"/>
        <end position="210"/>
    </location>
</feature>
<accession>A0A0P1KSQ3</accession>
<gene>
    <name evidence="7" type="ORF">LAQU0_S08e00100g</name>
</gene>
<dbReference type="Pfam" id="PF10339">
    <property type="entry name" value="Vel1p"/>
    <property type="match status" value="1"/>
</dbReference>
<comment type="subcellular location">
    <subcellularLocation>
        <location evidence="1">Cytoplasm</location>
        <location evidence="1">Cytosol</location>
    </subcellularLocation>
</comment>
<evidence type="ECO:0000313" key="7">
    <source>
        <dbReference type="EMBL" id="CUS23008.1"/>
    </source>
</evidence>
<evidence type="ECO:0000256" key="1">
    <source>
        <dbReference type="ARBA" id="ARBA00004514"/>
    </source>
</evidence>
<evidence type="ECO:0000256" key="4">
    <source>
        <dbReference type="ARBA" id="ARBA00022729"/>
    </source>
</evidence>
<sequence>MQSSIILLFITGLFSTSVAAFRFDWNNITCKGLHGPRCGTYLLKVKGQNDTYLGQSYFVGADALANDATDVWSRFLKEEYRLIPRLTTVQTLNDTGNFRPFVGTTDKSTCNFQSIENAVVPYINSVTNELSYDSWASLSMNTTAVTGVAPQLLNSSTYGVQVAICSPGFATDLFQSPTVNIFNTEDVLPPWCEAIEVEAVCPADVNYRTR</sequence>
<dbReference type="EMBL" id="LN890539">
    <property type="protein sequence ID" value="CUS23008.1"/>
    <property type="molecule type" value="Genomic_DNA"/>
</dbReference>
<keyword evidence="8" id="KW-1185">Reference proteome</keyword>